<gene>
    <name evidence="3" type="ORF">MNBD_GAMMA26-2606</name>
</gene>
<sequence length="268" mass="29782">MSSWPKFSWVMPNGWLPIFISLAMTLVMCSVANAKDNHLKALACQDCHLAGDSATPQNAHQLVATQEQLCGRCHDKILLVSHPSGFRPNRTIPAEYPLDSRGYITCSTCHLAHGNGRLLMRNDTHGRELCLSCHDMAFFERMVDGGLLVQNRGHMGHQEMVSEELMLDSYTANCTSCHSRTVRIGRIGPSQISHLLAHGPTTMPHPIGFIYVGDQSLRHRPRSELDKRLILPDGRLSCVTCHRVYDDGHGSLVMSNEGSALCFQCHDI</sequence>
<dbReference type="AlphaFoldDB" id="A0A3B1B292"/>
<reference evidence="3" key="1">
    <citation type="submission" date="2018-06" db="EMBL/GenBank/DDBJ databases">
        <authorList>
            <person name="Zhirakovskaya E."/>
        </authorList>
    </citation>
    <scope>NUCLEOTIDE SEQUENCE</scope>
</reference>
<evidence type="ECO:0000256" key="1">
    <source>
        <dbReference type="ARBA" id="ARBA00022729"/>
    </source>
</evidence>
<protein>
    <recommendedName>
        <fullName evidence="2">Doubled CXXCH motif domain-containing protein</fullName>
    </recommendedName>
</protein>
<dbReference type="Gene3D" id="1.10.1130.10">
    <property type="entry name" value="Flavocytochrome C3, Chain A"/>
    <property type="match status" value="1"/>
</dbReference>
<dbReference type="Pfam" id="PF09699">
    <property type="entry name" value="Paired_CXXCH_1"/>
    <property type="match status" value="3"/>
</dbReference>
<proteinExistence type="predicted"/>
<feature type="domain" description="Doubled CXXCH motif" evidence="2">
    <location>
        <begin position="106"/>
        <end position="135"/>
    </location>
</feature>
<dbReference type="InterPro" id="IPR051829">
    <property type="entry name" value="Multiheme_Cytochr_ET"/>
</dbReference>
<dbReference type="SUPFAM" id="SSF48695">
    <property type="entry name" value="Multiheme cytochromes"/>
    <property type="match status" value="1"/>
</dbReference>
<dbReference type="EMBL" id="UOFX01000069">
    <property type="protein sequence ID" value="VAX10252.1"/>
    <property type="molecule type" value="Genomic_DNA"/>
</dbReference>
<dbReference type="PANTHER" id="PTHR35038">
    <property type="entry name" value="DISSIMILATORY SULFITE REDUCTASE SIRA"/>
    <property type="match status" value="1"/>
</dbReference>
<dbReference type="InterPro" id="IPR010177">
    <property type="entry name" value="Paired_CXXCH_1"/>
</dbReference>
<evidence type="ECO:0000259" key="2">
    <source>
        <dbReference type="Pfam" id="PF09699"/>
    </source>
</evidence>
<feature type="domain" description="Doubled CXXCH motif" evidence="2">
    <location>
        <begin position="43"/>
        <end position="76"/>
    </location>
</feature>
<dbReference type="InterPro" id="IPR036280">
    <property type="entry name" value="Multihaem_cyt_sf"/>
</dbReference>
<keyword evidence="1" id="KW-0732">Signal</keyword>
<name>A0A3B1B292_9ZZZZ</name>
<evidence type="ECO:0000313" key="3">
    <source>
        <dbReference type="EMBL" id="VAX10252.1"/>
    </source>
</evidence>
<accession>A0A3B1B292</accession>
<organism evidence="3">
    <name type="scientific">hydrothermal vent metagenome</name>
    <dbReference type="NCBI Taxonomy" id="652676"/>
    <lineage>
        <taxon>unclassified sequences</taxon>
        <taxon>metagenomes</taxon>
        <taxon>ecological metagenomes</taxon>
    </lineage>
</organism>
<feature type="domain" description="Doubled CXXCH motif" evidence="2">
    <location>
        <begin position="237"/>
        <end position="267"/>
    </location>
</feature>